<organism evidence="1 2">
    <name type="scientific">Lasiosphaeria ovina</name>
    <dbReference type="NCBI Taxonomy" id="92902"/>
    <lineage>
        <taxon>Eukaryota</taxon>
        <taxon>Fungi</taxon>
        <taxon>Dikarya</taxon>
        <taxon>Ascomycota</taxon>
        <taxon>Pezizomycotina</taxon>
        <taxon>Sordariomycetes</taxon>
        <taxon>Sordariomycetidae</taxon>
        <taxon>Sordariales</taxon>
        <taxon>Lasiosphaeriaceae</taxon>
        <taxon>Lasiosphaeria</taxon>
    </lineage>
</organism>
<dbReference type="Gene3D" id="3.40.50.720">
    <property type="entry name" value="NAD(P)-binding Rossmann-like Domain"/>
    <property type="match status" value="1"/>
</dbReference>
<reference evidence="1" key="1">
    <citation type="journal article" date="2023" name="Mol. Phylogenet. Evol.">
        <title>Genome-scale phylogeny and comparative genomics of the fungal order Sordariales.</title>
        <authorList>
            <person name="Hensen N."/>
            <person name="Bonometti L."/>
            <person name="Westerberg I."/>
            <person name="Brannstrom I.O."/>
            <person name="Guillou S."/>
            <person name="Cros-Aarteil S."/>
            <person name="Calhoun S."/>
            <person name="Haridas S."/>
            <person name="Kuo A."/>
            <person name="Mondo S."/>
            <person name="Pangilinan J."/>
            <person name="Riley R."/>
            <person name="LaButti K."/>
            <person name="Andreopoulos B."/>
            <person name="Lipzen A."/>
            <person name="Chen C."/>
            <person name="Yan M."/>
            <person name="Daum C."/>
            <person name="Ng V."/>
            <person name="Clum A."/>
            <person name="Steindorff A."/>
            <person name="Ohm R.A."/>
            <person name="Martin F."/>
            <person name="Silar P."/>
            <person name="Natvig D.O."/>
            <person name="Lalanne C."/>
            <person name="Gautier V."/>
            <person name="Ament-Velasquez S.L."/>
            <person name="Kruys A."/>
            <person name="Hutchinson M.I."/>
            <person name="Powell A.J."/>
            <person name="Barry K."/>
            <person name="Miller A.N."/>
            <person name="Grigoriev I.V."/>
            <person name="Debuchy R."/>
            <person name="Gladieux P."/>
            <person name="Hiltunen Thoren M."/>
            <person name="Johannesson H."/>
        </authorList>
    </citation>
    <scope>NUCLEOTIDE SEQUENCE</scope>
    <source>
        <strain evidence="1">CBS 958.72</strain>
    </source>
</reference>
<comment type="caution">
    <text evidence="1">The sequence shown here is derived from an EMBL/GenBank/DDBJ whole genome shotgun (WGS) entry which is preliminary data.</text>
</comment>
<dbReference type="SUPFAM" id="SSF51735">
    <property type="entry name" value="NAD(P)-binding Rossmann-fold domains"/>
    <property type="match status" value="1"/>
</dbReference>
<proteinExistence type="predicted"/>
<protein>
    <recommendedName>
        <fullName evidence="3">Ketoreductase (KR) domain-containing protein</fullName>
    </recommendedName>
</protein>
<reference evidence="1" key="2">
    <citation type="submission" date="2023-06" db="EMBL/GenBank/DDBJ databases">
        <authorList>
            <consortium name="Lawrence Berkeley National Laboratory"/>
            <person name="Haridas S."/>
            <person name="Hensen N."/>
            <person name="Bonometti L."/>
            <person name="Westerberg I."/>
            <person name="Brannstrom I.O."/>
            <person name="Guillou S."/>
            <person name="Cros-Aarteil S."/>
            <person name="Calhoun S."/>
            <person name="Kuo A."/>
            <person name="Mondo S."/>
            <person name="Pangilinan J."/>
            <person name="Riley R."/>
            <person name="Labutti K."/>
            <person name="Andreopoulos B."/>
            <person name="Lipzen A."/>
            <person name="Chen C."/>
            <person name="Yanf M."/>
            <person name="Daum C."/>
            <person name="Ng V."/>
            <person name="Clum A."/>
            <person name="Steindorff A."/>
            <person name="Ohm R."/>
            <person name="Martin F."/>
            <person name="Silar P."/>
            <person name="Natvig D."/>
            <person name="Lalanne C."/>
            <person name="Gautier V."/>
            <person name="Ament-Velasquez S.L."/>
            <person name="Kruys A."/>
            <person name="Hutchinson M.I."/>
            <person name="Powell A.J."/>
            <person name="Barry K."/>
            <person name="Miller A.N."/>
            <person name="Grigoriev I.V."/>
            <person name="Debuchy R."/>
            <person name="Gladieux P."/>
            <person name="Thoren M.H."/>
            <person name="Johannesson H."/>
        </authorList>
    </citation>
    <scope>NUCLEOTIDE SEQUENCE</scope>
    <source>
        <strain evidence="1">CBS 958.72</strain>
    </source>
</reference>
<dbReference type="PANTHER" id="PTHR43647:SF4">
    <property type="entry name" value="KETOREDUCTASE (KR) DOMAIN-CONTAINING PROTEIN"/>
    <property type="match status" value="1"/>
</dbReference>
<accession>A0AAE0K784</accession>
<dbReference type="AlphaFoldDB" id="A0AAE0K784"/>
<dbReference type="InterPro" id="IPR036291">
    <property type="entry name" value="NAD(P)-bd_dom_sf"/>
</dbReference>
<sequence length="317" mass="34277">MGTIIITGANGSLALPAVEHLLTNAPGSTLVLTVRNDSDSDTNTKALRGVVAKYPNARVSIRALDLAHLDAVYMFARASIVCNAYYWNLARPLELTADGFEKSIQVAHIAHVALVLPLLDNFGPQGRIVLFASDAYEPGKNNLEVFPPSIPDDDGELDRLVRPTADAATDNFGHGFLRYAKSKLAIVLWGHALNRRLQEDPKLRNITAVIINPGNLYDSRALRVNTPFKLVLLSKLVVRPLGYLLHFSDPTMRTAATAGVDVARLATNNALPGERGYLLLLNKTESSPDSRVEAKQDLVWAKSAEWAGVAGDAAPLG</sequence>
<dbReference type="Proteomes" id="UP001287356">
    <property type="component" value="Unassembled WGS sequence"/>
</dbReference>
<dbReference type="GO" id="GO:0005741">
    <property type="term" value="C:mitochondrial outer membrane"/>
    <property type="evidence" value="ECO:0007669"/>
    <property type="project" value="TreeGrafter"/>
</dbReference>
<dbReference type="EMBL" id="JAULSN010000005">
    <property type="protein sequence ID" value="KAK3370756.1"/>
    <property type="molecule type" value="Genomic_DNA"/>
</dbReference>
<dbReference type="GO" id="GO:0005811">
    <property type="term" value="C:lipid droplet"/>
    <property type="evidence" value="ECO:0007669"/>
    <property type="project" value="TreeGrafter"/>
</dbReference>
<name>A0AAE0K784_9PEZI</name>
<evidence type="ECO:0000313" key="1">
    <source>
        <dbReference type="EMBL" id="KAK3370756.1"/>
    </source>
</evidence>
<dbReference type="PANTHER" id="PTHR43647">
    <property type="entry name" value="DEHYDROGENASE"/>
    <property type="match status" value="1"/>
</dbReference>
<dbReference type="GO" id="GO:0005789">
    <property type="term" value="C:endoplasmic reticulum membrane"/>
    <property type="evidence" value="ECO:0007669"/>
    <property type="project" value="TreeGrafter"/>
</dbReference>
<evidence type="ECO:0000313" key="2">
    <source>
        <dbReference type="Proteomes" id="UP001287356"/>
    </source>
</evidence>
<dbReference type="GO" id="GO:0000253">
    <property type="term" value="F:3-beta-hydroxysteroid 3-dehydrogenase (NADP+) activity"/>
    <property type="evidence" value="ECO:0007669"/>
    <property type="project" value="TreeGrafter"/>
</dbReference>
<evidence type="ECO:0008006" key="3">
    <source>
        <dbReference type="Google" id="ProtNLM"/>
    </source>
</evidence>
<gene>
    <name evidence="1" type="ORF">B0T24DRAFT_657960</name>
</gene>
<keyword evidence="2" id="KW-1185">Reference proteome</keyword>
<dbReference type="InterPro" id="IPR051593">
    <property type="entry name" value="Ergosterol_Biosynth_ERG27"/>
</dbReference>